<sequence length="454" mass="52790">MEKRKTAVWKYWTVLPKNSTKNQDNNQAEDQTEDQAEDQDEDQAEDQVEDHNKPHPRVKCKYCPKIFERGIATRMQAHLNNTCLEAPKNAKSNSKQKNIQSNISIPHISTSSYIPKRSKTIPINNFIDHLDNEEQESLEYMLAQALTAIEQTLMDSRIRETIDASLRIYALCDKFWEDLDLVTNILQPIIAILKIFESDNTTLSSIYSNFRKMINTIQDISCNFLNEIQSCIEAQWNYVYHLIMMVAYMLDPRFLEESRTCNIEPIGYNTFNTFTNQKFGQEKSVELFVEIVKFRNKSSPYDDYIIWESAATLNPALWWESWPDSSLKQLAIKVLKIPTSSAAAEQNFSTFGFIHSKLRNRLNNGQVKKLVYIYESLQMCVKKPVNSKNGIKIKNSKTNQEINHEIYDENREVENIIYTEGICGDINETEQIYSFDIENNSTMELESEYGVIYT</sequence>
<feature type="compositionally biased region" description="Acidic residues" evidence="8">
    <location>
        <begin position="30"/>
        <end position="48"/>
    </location>
</feature>
<evidence type="ECO:0000256" key="6">
    <source>
        <dbReference type="ARBA" id="ARBA00023242"/>
    </source>
</evidence>
<dbReference type="Proteomes" id="UP000789901">
    <property type="component" value="Unassembled WGS sequence"/>
</dbReference>
<dbReference type="Pfam" id="PF05699">
    <property type="entry name" value="Dimer_Tnp_hAT"/>
    <property type="match status" value="1"/>
</dbReference>
<evidence type="ECO:0000256" key="2">
    <source>
        <dbReference type="ARBA" id="ARBA00022723"/>
    </source>
</evidence>
<dbReference type="InterPro" id="IPR008906">
    <property type="entry name" value="HATC_C_dom"/>
</dbReference>
<reference evidence="10 11" key="1">
    <citation type="submission" date="2021-06" db="EMBL/GenBank/DDBJ databases">
        <authorList>
            <person name="Kallberg Y."/>
            <person name="Tangrot J."/>
            <person name="Rosling A."/>
        </authorList>
    </citation>
    <scope>NUCLEOTIDE SEQUENCE [LARGE SCALE GENOMIC DNA]</scope>
    <source>
        <strain evidence="10 11">120-4 pot B 10/14</strain>
    </source>
</reference>
<organism evidence="10 11">
    <name type="scientific">Gigaspora margarita</name>
    <dbReference type="NCBI Taxonomy" id="4874"/>
    <lineage>
        <taxon>Eukaryota</taxon>
        <taxon>Fungi</taxon>
        <taxon>Fungi incertae sedis</taxon>
        <taxon>Mucoromycota</taxon>
        <taxon>Glomeromycotina</taxon>
        <taxon>Glomeromycetes</taxon>
        <taxon>Diversisporales</taxon>
        <taxon>Gigasporaceae</taxon>
        <taxon>Gigaspora</taxon>
    </lineage>
</organism>
<protein>
    <submittedName>
        <fullName evidence="10">30030_t:CDS:1</fullName>
    </submittedName>
</protein>
<evidence type="ECO:0000259" key="9">
    <source>
        <dbReference type="PROSITE" id="PS50808"/>
    </source>
</evidence>
<evidence type="ECO:0000313" key="10">
    <source>
        <dbReference type="EMBL" id="CAG8702488.1"/>
    </source>
</evidence>
<keyword evidence="11" id="KW-1185">Reference proteome</keyword>
<gene>
    <name evidence="10" type="ORF">GMARGA_LOCUS12212</name>
</gene>
<dbReference type="SUPFAM" id="SSF53098">
    <property type="entry name" value="Ribonuclease H-like"/>
    <property type="match status" value="1"/>
</dbReference>
<dbReference type="EMBL" id="CAJVQB010007393">
    <property type="protein sequence ID" value="CAG8702488.1"/>
    <property type="molecule type" value="Genomic_DNA"/>
</dbReference>
<feature type="compositionally biased region" description="Polar residues" evidence="8">
    <location>
        <begin position="16"/>
        <end position="26"/>
    </location>
</feature>
<evidence type="ECO:0000256" key="8">
    <source>
        <dbReference type="SAM" id="MobiDB-lite"/>
    </source>
</evidence>
<dbReference type="InterPro" id="IPR012337">
    <property type="entry name" value="RNaseH-like_sf"/>
</dbReference>
<evidence type="ECO:0000256" key="4">
    <source>
        <dbReference type="ARBA" id="ARBA00022833"/>
    </source>
</evidence>
<keyword evidence="4" id="KW-0862">Zinc</keyword>
<name>A0ABN7V0S3_GIGMA</name>
<evidence type="ECO:0000256" key="1">
    <source>
        <dbReference type="ARBA" id="ARBA00004123"/>
    </source>
</evidence>
<evidence type="ECO:0000256" key="7">
    <source>
        <dbReference type="PROSITE-ProRule" id="PRU00027"/>
    </source>
</evidence>
<evidence type="ECO:0000256" key="3">
    <source>
        <dbReference type="ARBA" id="ARBA00022771"/>
    </source>
</evidence>
<dbReference type="PROSITE" id="PS50808">
    <property type="entry name" value="ZF_BED"/>
    <property type="match status" value="1"/>
</dbReference>
<evidence type="ECO:0000256" key="5">
    <source>
        <dbReference type="ARBA" id="ARBA00023125"/>
    </source>
</evidence>
<comment type="subcellular location">
    <subcellularLocation>
        <location evidence="1">Nucleus</location>
    </subcellularLocation>
</comment>
<feature type="domain" description="BED-type" evidence="9">
    <location>
        <begin position="3"/>
        <end position="90"/>
    </location>
</feature>
<accession>A0ABN7V0S3</accession>
<proteinExistence type="predicted"/>
<keyword evidence="5" id="KW-0238">DNA-binding</keyword>
<keyword evidence="2" id="KW-0479">Metal-binding</keyword>
<keyword evidence="6" id="KW-0539">Nucleus</keyword>
<evidence type="ECO:0000313" key="11">
    <source>
        <dbReference type="Proteomes" id="UP000789901"/>
    </source>
</evidence>
<dbReference type="InterPro" id="IPR003656">
    <property type="entry name" value="Znf_BED"/>
</dbReference>
<feature type="region of interest" description="Disordered" evidence="8">
    <location>
        <begin position="13"/>
        <end position="57"/>
    </location>
</feature>
<keyword evidence="3 7" id="KW-0863">Zinc-finger</keyword>
<comment type="caution">
    <text evidence="10">The sequence shown here is derived from an EMBL/GenBank/DDBJ whole genome shotgun (WGS) entry which is preliminary data.</text>
</comment>